<evidence type="ECO:0000256" key="3">
    <source>
        <dbReference type="ARBA" id="ARBA00009292"/>
    </source>
</evidence>
<evidence type="ECO:0000256" key="4">
    <source>
        <dbReference type="ARBA" id="ARBA00011771"/>
    </source>
</evidence>
<dbReference type="RefSeq" id="WP_092152652.1">
    <property type="nucleotide sequence ID" value="NZ_FNBX01000002.1"/>
</dbReference>
<evidence type="ECO:0000256" key="9">
    <source>
        <dbReference type="ARBA" id="ARBA00023002"/>
    </source>
</evidence>
<dbReference type="EMBL" id="FNBX01000002">
    <property type="protein sequence ID" value="SDF17417.1"/>
    <property type="molecule type" value="Genomic_DNA"/>
</dbReference>
<feature type="binding site" evidence="13">
    <location>
        <position position="72"/>
    </location>
    <ligand>
        <name>Ni(2+)</name>
        <dbReference type="ChEBI" id="CHEBI:49786"/>
    </ligand>
</feature>
<comment type="similarity">
    <text evidence="3 14">Belongs to the [NiFe]/[NiFeSe] hydrogenase large subunit family.</text>
</comment>
<comment type="cofactor">
    <cofactor evidence="13">
        <name>Fe cation</name>
        <dbReference type="ChEBI" id="CHEBI:24875"/>
    </cofactor>
</comment>
<dbReference type="InterPro" id="IPR018194">
    <property type="entry name" value="Ni-dep_hyd_lsu_Ni_BS"/>
</dbReference>
<dbReference type="GO" id="GO:0016151">
    <property type="term" value="F:nickel cation binding"/>
    <property type="evidence" value="ECO:0007669"/>
    <property type="project" value="InterPro"/>
</dbReference>
<comment type="cofactor">
    <cofactor evidence="1 13">
        <name>Ni(2+)</name>
        <dbReference type="ChEBI" id="CHEBI:49786"/>
    </cofactor>
</comment>
<dbReference type="PROSITE" id="PS00508">
    <property type="entry name" value="NI_HGENASE_L_2"/>
    <property type="match status" value="1"/>
</dbReference>
<proteinExistence type="inferred from homology"/>
<dbReference type="PROSITE" id="PS00507">
    <property type="entry name" value="NI_HGENASE_L_1"/>
    <property type="match status" value="1"/>
</dbReference>
<organism evidence="15 16">
    <name type="scientific">Desulfovibrio legallii</name>
    <dbReference type="NCBI Taxonomy" id="571438"/>
    <lineage>
        <taxon>Bacteria</taxon>
        <taxon>Pseudomonadati</taxon>
        <taxon>Thermodesulfobacteriota</taxon>
        <taxon>Desulfovibrionia</taxon>
        <taxon>Desulfovibrionales</taxon>
        <taxon>Desulfovibrionaceae</taxon>
        <taxon>Desulfovibrio</taxon>
    </lineage>
</organism>
<keyword evidence="8" id="KW-0574">Periplasm</keyword>
<dbReference type="InterPro" id="IPR001501">
    <property type="entry name" value="Ni-dep_hyd_lsu"/>
</dbReference>
<dbReference type="AlphaFoldDB" id="A0A1G7IXK1"/>
<dbReference type="EC" id="1.12.2.1" evidence="5"/>
<keyword evidence="6 13" id="KW-0533">Nickel</keyword>
<comment type="subunit">
    <text evidence="4">Heterodimer of a large and a small subunit.</text>
</comment>
<sequence>MSQVKATPQSSYSGPIVVDPLTRIEGHLRIEVEVEGGKIKDARSCGTLFRGLELILKGRDPRDAQHFTQRTCGVCTYTHALASTRCLEDAINKPIPANATYIRNLVLAMQFMHDHIVHFYHLHALDFVDVANALKADPAKAAKLAESISPRKVKAADLAAVQAKLKAFVESGQLGPFTNAYFLGGHPAYYLEPEADLVATAHYLEALRVQVDVARGMAVFGAKNPHTQFTVGGGVTCYDALKPERIKEFRELYKKARAFVEQVYIPDLLLVGGAYKDWAGIGGTTNFMAFGEFPAAGGERDLNKRWYKPGVIYNRKIGDVQGFDPAKIAEHVRHSWYEGETARAPYDGETKPAFTKMGDTDRYSWLKAPRYDSHSMETGPLAQMLVAYGQNHKVIKPMVDHVLKTLGVGPEALFSTLGRTAARGIQTLAIAQQTGAWLDEYENNIAKDKQIVENYEVPANAKGVGFLDAPRGGLSHWMRIENGKIGNFQLVVPSTWNLGPRDDKGVLGAVEEALIGTPVADPKRPVEILRTVHSFDPCMACAVHVIDGETNEVHKFRVL</sequence>
<comment type="subcellular location">
    <subcellularLocation>
        <location evidence="2">Periplasm</location>
    </subcellularLocation>
</comment>
<dbReference type="InterPro" id="IPR050867">
    <property type="entry name" value="NiFe/NiFeSe_hydrgnase_LSU"/>
</dbReference>
<dbReference type="Proteomes" id="UP000199355">
    <property type="component" value="Unassembled WGS sequence"/>
</dbReference>
<evidence type="ECO:0000256" key="11">
    <source>
        <dbReference type="ARBA" id="ARBA00074020"/>
    </source>
</evidence>
<feature type="binding site" evidence="13">
    <location>
        <position position="541"/>
    </location>
    <ligand>
        <name>Fe cation</name>
        <dbReference type="ChEBI" id="CHEBI:24875"/>
    </ligand>
</feature>
<dbReference type="InterPro" id="IPR029014">
    <property type="entry name" value="NiFe-Hase_large"/>
</dbReference>
<dbReference type="GO" id="GO:0047806">
    <property type="term" value="F:cytochrome-c3 hydrogenase activity"/>
    <property type="evidence" value="ECO:0007669"/>
    <property type="project" value="UniProtKB-EC"/>
</dbReference>
<evidence type="ECO:0000256" key="7">
    <source>
        <dbReference type="ARBA" id="ARBA00022723"/>
    </source>
</evidence>
<evidence type="ECO:0000256" key="13">
    <source>
        <dbReference type="PIRSR" id="PIRSR601501-1"/>
    </source>
</evidence>
<accession>A0A1G7IXK1</accession>
<keyword evidence="13" id="KW-0460">Magnesium</keyword>
<feature type="binding site" evidence="13">
    <location>
        <position position="75"/>
    </location>
    <ligand>
        <name>Fe cation</name>
        <dbReference type="ChEBI" id="CHEBI:24875"/>
    </ligand>
</feature>
<feature type="binding site" evidence="13">
    <location>
        <position position="490"/>
    </location>
    <ligand>
        <name>Mg(2+)</name>
        <dbReference type="ChEBI" id="CHEBI:18420"/>
    </ligand>
</feature>
<evidence type="ECO:0000256" key="5">
    <source>
        <dbReference type="ARBA" id="ARBA00012159"/>
    </source>
</evidence>
<reference evidence="16" key="1">
    <citation type="submission" date="2016-10" db="EMBL/GenBank/DDBJ databases">
        <authorList>
            <person name="Varghese N."/>
            <person name="Submissions S."/>
        </authorList>
    </citation>
    <scope>NUCLEOTIDE SEQUENCE [LARGE SCALE GENOMIC DNA]</scope>
    <source>
        <strain evidence="16">KHC7</strain>
    </source>
</reference>
<comment type="catalytic activity">
    <reaction evidence="10">
        <text>2 Fe(III)-[cytochrome c3] + H2 = 2 Fe(II)-[cytochrome c3] + 2 H(+)</text>
        <dbReference type="Rhea" id="RHEA:20625"/>
        <dbReference type="Rhea" id="RHEA-COMP:11576"/>
        <dbReference type="Rhea" id="RHEA-COMP:11577"/>
        <dbReference type="ChEBI" id="CHEBI:15378"/>
        <dbReference type="ChEBI" id="CHEBI:18276"/>
        <dbReference type="ChEBI" id="CHEBI:29033"/>
        <dbReference type="ChEBI" id="CHEBI:29034"/>
        <dbReference type="EC" id="1.12.2.1"/>
    </reaction>
</comment>
<evidence type="ECO:0000313" key="16">
    <source>
        <dbReference type="Proteomes" id="UP000199355"/>
    </source>
</evidence>
<dbReference type="GO" id="GO:0042597">
    <property type="term" value="C:periplasmic space"/>
    <property type="evidence" value="ECO:0007669"/>
    <property type="project" value="UniProtKB-SubCell"/>
</dbReference>
<gene>
    <name evidence="15" type="ORF">SAMN05192586_102110</name>
</gene>
<keyword evidence="9 14" id="KW-0560">Oxidoreductase</keyword>
<evidence type="ECO:0000256" key="10">
    <source>
        <dbReference type="ARBA" id="ARBA00029307"/>
    </source>
</evidence>
<dbReference type="GO" id="GO:0008901">
    <property type="term" value="F:ferredoxin hydrogenase activity"/>
    <property type="evidence" value="ECO:0007669"/>
    <property type="project" value="InterPro"/>
</dbReference>
<evidence type="ECO:0000256" key="6">
    <source>
        <dbReference type="ARBA" id="ARBA00022596"/>
    </source>
</evidence>
<dbReference type="PANTHER" id="PTHR42958:SF2">
    <property type="entry name" value="UPTAKE HYDROGENASE LARGE SUBUNIT"/>
    <property type="match status" value="1"/>
</dbReference>
<dbReference type="Pfam" id="PF00374">
    <property type="entry name" value="NiFeSe_Hases"/>
    <property type="match status" value="1"/>
</dbReference>
<dbReference type="PANTHER" id="PTHR42958">
    <property type="entry name" value="HYDROGENASE-2 LARGE CHAIN"/>
    <property type="match status" value="1"/>
</dbReference>
<feature type="binding site" evidence="13">
    <location>
        <position position="75"/>
    </location>
    <ligand>
        <name>Ni(2+)</name>
        <dbReference type="ChEBI" id="CHEBI:49786"/>
    </ligand>
</feature>
<protein>
    <recommendedName>
        <fullName evidence="11">Periplasmic [NiFe] hydrogenase large subunit</fullName>
        <ecNumber evidence="5">1.12.2.1</ecNumber>
    </recommendedName>
    <alternativeName>
        <fullName evidence="12">NiFe hydrogenlyase large chain</fullName>
    </alternativeName>
</protein>
<evidence type="ECO:0000256" key="1">
    <source>
        <dbReference type="ARBA" id="ARBA00001967"/>
    </source>
</evidence>
<keyword evidence="7 13" id="KW-0479">Metal-binding</keyword>
<dbReference type="OrthoDB" id="9761717at2"/>
<evidence type="ECO:0000313" key="15">
    <source>
        <dbReference type="EMBL" id="SDF17417.1"/>
    </source>
</evidence>
<dbReference type="FunFam" id="1.10.645.10:FF:000002">
    <property type="entry name" value="Hydrogenase 2 large subunit"/>
    <property type="match status" value="1"/>
</dbReference>
<feature type="binding site" evidence="13">
    <location>
        <position position="53"/>
    </location>
    <ligand>
        <name>Mg(2+)</name>
        <dbReference type="ChEBI" id="CHEBI:18420"/>
    </ligand>
</feature>
<keyword evidence="16" id="KW-1185">Reference proteome</keyword>
<feature type="binding site" evidence="13">
    <location>
        <position position="538"/>
    </location>
    <ligand>
        <name>Ni(2+)</name>
        <dbReference type="ChEBI" id="CHEBI:49786"/>
    </ligand>
</feature>
<evidence type="ECO:0000256" key="12">
    <source>
        <dbReference type="ARBA" id="ARBA00083852"/>
    </source>
</evidence>
<dbReference type="STRING" id="571438.SAMN05192586_102110"/>
<feature type="binding site" evidence="13">
    <location>
        <position position="544"/>
    </location>
    <ligand>
        <name>Mg(2+)</name>
        <dbReference type="ChEBI" id="CHEBI:18420"/>
    </ligand>
</feature>
<evidence type="ECO:0000256" key="14">
    <source>
        <dbReference type="RuleBase" id="RU003896"/>
    </source>
</evidence>
<dbReference type="Gene3D" id="1.10.645.10">
    <property type="entry name" value="Cytochrome-c3 Hydrogenase, chain B"/>
    <property type="match status" value="1"/>
</dbReference>
<dbReference type="SUPFAM" id="SSF56762">
    <property type="entry name" value="HydB/Nqo4-like"/>
    <property type="match status" value="1"/>
</dbReference>
<keyword evidence="13" id="KW-0408">Iron</keyword>
<name>A0A1G7IXK1_9BACT</name>
<evidence type="ECO:0000256" key="8">
    <source>
        <dbReference type="ARBA" id="ARBA00022764"/>
    </source>
</evidence>
<evidence type="ECO:0000256" key="2">
    <source>
        <dbReference type="ARBA" id="ARBA00004418"/>
    </source>
</evidence>